<dbReference type="InterPro" id="IPR011109">
    <property type="entry name" value="DNA_bind_recombinase_dom"/>
</dbReference>
<proteinExistence type="predicted"/>
<dbReference type="Gene3D" id="3.90.1750.20">
    <property type="entry name" value="Putative Large Serine Recombinase, Chain B, Domain 2"/>
    <property type="match status" value="1"/>
</dbReference>
<dbReference type="GO" id="GO:0000150">
    <property type="term" value="F:DNA strand exchange activity"/>
    <property type="evidence" value="ECO:0007669"/>
    <property type="project" value="InterPro"/>
</dbReference>
<gene>
    <name evidence="3" type="ORF">UV91_C0016G0010</name>
</gene>
<protein>
    <submittedName>
        <fullName evidence="3">Recombinase</fullName>
    </submittedName>
</protein>
<comment type="caution">
    <text evidence="3">The sequence shown here is derived from an EMBL/GenBank/DDBJ whole genome shotgun (WGS) entry which is preliminary data.</text>
</comment>
<dbReference type="EMBL" id="LCGH01000016">
    <property type="protein sequence ID" value="KKT10229.1"/>
    <property type="molecule type" value="Genomic_DNA"/>
</dbReference>
<dbReference type="PANTHER" id="PTHR30461">
    <property type="entry name" value="DNA-INVERTASE FROM LAMBDOID PROPHAGE"/>
    <property type="match status" value="1"/>
</dbReference>
<dbReference type="GO" id="GO:0003677">
    <property type="term" value="F:DNA binding"/>
    <property type="evidence" value="ECO:0007669"/>
    <property type="project" value="InterPro"/>
</dbReference>
<accession>A0A0G1HH87</accession>
<dbReference type="InterPro" id="IPR050639">
    <property type="entry name" value="SSR_resolvase"/>
</dbReference>
<name>A0A0G1HH87_9BACT</name>
<dbReference type="PANTHER" id="PTHR30461:SF23">
    <property type="entry name" value="DNA RECOMBINASE-RELATED"/>
    <property type="match status" value="1"/>
</dbReference>
<dbReference type="Pfam" id="PF13408">
    <property type="entry name" value="Zn_ribbon_recom"/>
    <property type="match status" value="1"/>
</dbReference>
<feature type="domain" description="Recombinase" evidence="2">
    <location>
        <begin position="44"/>
        <end position="148"/>
    </location>
</feature>
<evidence type="ECO:0000259" key="2">
    <source>
        <dbReference type="PROSITE" id="PS51737"/>
    </source>
</evidence>
<evidence type="ECO:0000313" key="3">
    <source>
        <dbReference type="EMBL" id="KKT10229.1"/>
    </source>
</evidence>
<sequence length="422" mass="48857">NPSGKFFLAIGLSNAKYYVDNLAENVRRGNRAKLRRGEWPGQKPFGYIYDHRLRNIVPEPKEAKIVKKIYEEFATGRHTLKSISARLAEFSGNKKSKSNCAIEMFLRNELYMGIMRWNGEAHEGKYQPLITRQLFEKVAEVLKNHGRPRYKKQQHNFPFCGLFRCSCNSMITAQWAKGNGGIYRYYRCTRKQGECHEKYIAEDLLKQKIIEKSQAIALPADWAKELFGKLEIEEKKSAQSATASSEEVKKKIILLDERLDKLVEGYLDNLIDENTYKRKKQELIEQKTSFKNEKESLHSKQMSGWIEPTRDFVKTLCQAEKITKEESLKEISIFVQKIGTNRLLSAKSVSWVWKPEYEFAQTLLRRFAVRQNGSLRISVSPKSRSPLLCAIQDSNLWPTPRQGVALPTELTAQTRSKTYQNN</sequence>
<dbReference type="InterPro" id="IPR025827">
    <property type="entry name" value="Zn_ribbon_recom_dom"/>
</dbReference>
<dbReference type="InterPro" id="IPR038109">
    <property type="entry name" value="DNA_bind_recomb_sf"/>
</dbReference>
<reference evidence="3 4" key="1">
    <citation type="journal article" date="2015" name="Nature">
        <title>rRNA introns, odd ribosomes, and small enigmatic genomes across a large radiation of phyla.</title>
        <authorList>
            <person name="Brown C.T."/>
            <person name="Hug L.A."/>
            <person name="Thomas B.C."/>
            <person name="Sharon I."/>
            <person name="Castelle C.J."/>
            <person name="Singh A."/>
            <person name="Wilkins M.J."/>
            <person name="Williams K.H."/>
            <person name="Banfield J.F."/>
        </authorList>
    </citation>
    <scope>NUCLEOTIDE SEQUENCE [LARGE SCALE GENOMIC DNA]</scope>
</reference>
<dbReference type="Proteomes" id="UP000033907">
    <property type="component" value="Unassembled WGS sequence"/>
</dbReference>
<keyword evidence="1" id="KW-0175">Coiled coil</keyword>
<evidence type="ECO:0000256" key="1">
    <source>
        <dbReference type="SAM" id="Coils"/>
    </source>
</evidence>
<feature type="coiled-coil region" evidence="1">
    <location>
        <begin position="273"/>
        <end position="300"/>
    </location>
</feature>
<evidence type="ECO:0000313" key="4">
    <source>
        <dbReference type="Proteomes" id="UP000033907"/>
    </source>
</evidence>
<dbReference type="Pfam" id="PF07508">
    <property type="entry name" value="Recombinase"/>
    <property type="match status" value="1"/>
</dbReference>
<dbReference type="AlphaFoldDB" id="A0A0G1HH87"/>
<organism evidence="3 4">
    <name type="scientific">Candidatus Nomurabacteria bacterium GW2011_GWF2_43_24</name>
    <dbReference type="NCBI Taxonomy" id="1618778"/>
    <lineage>
        <taxon>Bacteria</taxon>
        <taxon>Candidatus Nomuraibacteriota</taxon>
    </lineage>
</organism>
<feature type="non-terminal residue" evidence="3">
    <location>
        <position position="1"/>
    </location>
</feature>
<dbReference type="PROSITE" id="PS51737">
    <property type="entry name" value="RECOMBINASE_DNA_BIND"/>
    <property type="match status" value="1"/>
</dbReference>